<dbReference type="GO" id="GO:0050661">
    <property type="term" value="F:NADP binding"/>
    <property type="evidence" value="ECO:0007669"/>
    <property type="project" value="InterPro"/>
</dbReference>
<dbReference type="PROSITE" id="PS00903">
    <property type="entry name" value="CYT_DCMP_DEAMINASES_1"/>
    <property type="match status" value="1"/>
</dbReference>
<comment type="pathway">
    <text evidence="3 15">Cofactor biosynthesis; riboflavin biosynthesis; 5-amino-6-(D-ribitylamino)uracil from GTP: step 3/4.</text>
</comment>
<dbReference type="NCBIfam" id="TIGR00326">
    <property type="entry name" value="eubact_ribD"/>
    <property type="match status" value="1"/>
</dbReference>
<evidence type="ECO:0000256" key="3">
    <source>
        <dbReference type="ARBA" id="ARBA00004910"/>
    </source>
</evidence>
<dbReference type="Gene3D" id="3.40.430.10">
    <property type="entry name" value="Dihydrofolate Reductase, subunit A"/>
    <property type="match status" value="1"/>
</dbReference>
<dbReference type="InterPro" id="IPR024072">
    <property type="entry name" value="DHFR-like_dom_sf"/>
</dbReference>
<keyword evidence="21" id="KW-1185">Reference proteome</keyword>
<accession>A0A1U7M1N1</accession>
<dbReference type="PROSITE" id="PS51747">
    <property type="entry name" value="CYT_DCMP_DEAMINASES_2"/>
    <property type="match status" value="1"/>
</dbReference>
<keyword evidence="12" id="KW-0511">Multifunctional enzyme</keyword>
<dbReference type="Proteomes" id="UP000187166">
    <property type="component" value="Unassembled WGS sequence"/>
</dbReference>
<comment type="catalytic activity">
    <reaction evidence="13 15">
        <text>5-amino-6-(5-phospho-D-ribitylamino)uracil + NADP(+) = 5-amino-6-(5-phospho-D-ribosylamino)uracil + NADPH + H(+)</text>
        <dbReference type="Rhea" id="RHEA:17845"/>
        <dbReference type="ChEBI" id="CHEBI:15378"/>
        <dbReference type="ChEBI" id="CHEBI:57783"/>
        <dbReference type="ChEBI" id="CHEBI:58349"/>
        <dbReference type="ChEBI" id="CHEBI:58421"/>
        <dbReference type="ChEBI" id="CHEBI:58453"/>
        <dbReference type="EC" id="1.1.1.193"/>
    </reaction>
</comment>
<evidence type="ECO:0000256" key="11">
    <source>
        <dbReference type="ARBA" id="ARBA00023002"/>
    </source>
</evidence>
<evidence type="ECO:0000256" key="17">
    <source>
        <dbReference type="PIRSR" id="PIRSR006769-2"/>
    </source>
</evidence>
<feature type="binding site" evidence="18">
    <location>
        <position position="83"/>
    </location>
    <ligand>
        <name>Zn(2+)</name>
        <dbReference type="ChEBI" id="CHEBI:29105"/>
        <note>catalytic</note>
    </ligand>
</feature>
<feature type="active site" description="Proton donor" evidence="16">
    <location>
        <position position="57"/>
    </location>
</feature>
<dbReference type="NCBIfam" id="TIGR00227">
    <property type="entry name" value="ribD_Cterm"/>
    <property type="match status" value="1"/>
</dbReference>
<feature type="binding site" evidence="17">
    <location>
        <position position="230"/>
    </location>
    <ligand>
        <name>NADP(+)</name>
        <dbReference type="ChEBI" id="CHEBI:58349"/>
    </ligand>
</feature>
<comment type="caution">
    <text evidence="20">The sequence shown here is derived from an EMBL/GenBank/DDBJ whole genome shotgun (WGS) entry which is preliminary data.</text>
</comment>
<dbReference type="PANTHER" id="PTHR38011">
    <property type="entry name" value="DIHYDROFOLATE REDUCTASE FAMILY PROTEIN (AFU_ORTHOLOGUE AFUA_8G06820)"/>
    <property type="match status" value="1"/>
</dbReference>
<dbReference type="PIRSF" id="PIRSF006769">
    <property type="entry name" value="RibD"/>
    <property type="match status" value="1"/>
</dbReference>
<dbReference type="EC" id="3.5.4.26" evidence="15"/>
<dbReference type="InterPro" id="IPR011549">
    <property type="entry name" value="RibD_C"/>
</dbReference>
<evidence type="ECO:0000259" key="19">
    <source>
        <dbReference type="PROSITE" id="PS51747"/>
    </source>
</evidence>
<evidence type="ECO:0000256" key="1">
    <source>
        <dbReference type="ARBA" id="ARBA00002151"/>
    </source>
</evidence>
<dbReference type="GO" id="GO:0008703">
    <property type="term" value="F:5-amino-6-(5-phosphoribosylamino)uracil reductase activity"/>
    <property type="evidence" value="ECO:0007669"/>
    <property type="project" value="UniProtKB-EC"/>
</dbReference>
<feature type="binding site" evidence="17">
    <location>
        <position position="178"/>
    </location>
    <ligand>
        <name>NADP(+)</name>
        <dbReference type="ChEBI" id="CHEBI:58349"/>
    </ligand>
</feature>
<evidence type="ECO:0000256" key="15">
    <source>
        <dbReference type="PIRNR" id="PIRNR006769"/>
    </source>
</evidence>
<keyword evidence="9 15" id="KW-0862">Zinc</keyword>
<feature type="binding site" evidence="18">
    <location>
        <position position="92"/>
    </location>
    <ligand>
        <name>Zn(2+)</name>
        <dbReference type="ChEBI" id="CHEBI:29105"/>
        <note>catalytic</note>
    </ligand>
</feature>
<feature type="binding site" evidence="17">
    <location>
        <position position="176"/>
    </location>
    <ligand>
        <name>substrate</name>
    </ligand>
</feature>
<dbReference type="GO" id="GO:0008835">
    <property type="term" value="F:diaminohydroxyphosphoribosylaminopyrimidine deaminase activity"/>
    <property type="evidence" value="ECO:0007669"/>
    <property type="project" value="UniProtKB-EC"/>
</dbReference>
<dbReference type="UniPathway" id="UPA00275">
    <property type="reaction ID" value="UER00401"/>
</dbReference>
<protein>
    <recommendedName>
        <fullName evidence="15">Riboflavin biosynthesis protein RibD</fullName>
    </recommendedName>
    <domain>
        <recommendedName>
            <fullName evidence="15">Diaminohydroxyphosphoribosylaminopyrimidine deaminase</fullName>
            <shortName evidence="15">DRAP deaminase</shortName>
            <ecNumber evidence="15">3.5.4.26</ecNumber>
        </recommendedName>
        <alternativeName>
            <fullName evidence="15">Riboflavin-specific deaminase</fullName>
        </alternativeName>
    </domain>
    <domain>
        <recommendedName>
            <fullName evidence="15">5-amino-6-(5-phosphoribosylamino)uracil reductase</fullName>
            <ecNumber evidence="15">1.1.1.193</ecNumber>
        </recommendedName>
        <alternativeName>
            <fullName evidence="15">HTP reductase</fullName>
        </alternativeName>
    </domain>
</protein>
<evidence type="ECO:0000256" key="13">
    <source>
        <dbReference type="ARBA" id="ARBA00049861"/>
    </source>
</evidence>
<evidence type="ECO:0000313" key="21">
    <source>
        <dbReference type="Proteomes" id="UP000187166"/>
    </source>
</evidence>
<comment type="function">
    <text evidence="1 15">Converts 2,5-diamino-6-(ribosylamino)-4(3h)-pyrimidinone 5'-phosphate into 5-amino-6-(ribosylamino)-2,4(1h,3h)-pyrimidinedione 5'-phosphate.</text>
</comment>
<comment type="cofactor">
    <cofactor evidence="15 18">
        <name>Zn(2+)</name>
        <dbReference type="ChEBI" id="CHEBI:29105"/>
    </cofactor>
    <text evidence="15 18">Binds 1 zinc ion.</text>
</comment>
<dbReference type="GO" id="GO:0008270">
    <property type="term" value="F:zinc ion binding"/>
    <property type="evidence" value="ECO:0007669"/>
    <property type="project" value="InterPro"/>
</dbReference>
<organism evidence="20 21">
    <name type="scientific">Peptoniphilus porci</name>
    <dbReference type="NCBI Taxonomy" id="2652280"/>
    <lineage>
        <taxon>Bacteria</taxon>
        <taxon>Bacillati</taxon>
        <taxon>Bacillota</taxon>
        <taxon>Tissierellia</taxon>
        <taxon>Tissierellales</taxon>
        <taxon>Peptoniphilaceae</taxon>
        <taxon>Peptoniphilus</taxon>
    </lineage>
</organism>
<dbReference type="Gene3D" id="3.40.140.10">
    <property type="entry name" value="Cytidine Deaminase, domain 2"/>
    <property type="match status" value="1"/>
</dbReference>
<dbReference type="InterPro" id="IPR004794">
    <property type="entry name" value="Eubact_RibD"/>
</dbReference>
<dbReference type="SUPFAM" id="SSF53597">
    <property type="entry name" value="Dihydrofolate reductase-like"/>
    <property type="match status" value="1"/>
</dbReference>
<evidence type="ECO:0000313" key="20">
    <source>
        <dbReference type="EMBL" id="OLR65581.1"/>
    </source>
</evidence>
<dbReference type="EMBL" id="MJIH01000001">
    <property type="protein sequence ID" value="OLR65581.1"/>
    <property type="molecule type" value="Genomic_DNA"/>
</dbReference>
<feature type="binding site" evidence="18">
    <location>
        <position position="55"/>
    </location>
    <ligand>
        <name>Zn(2+)</name>
        <dbReference type="ChEBI" id="CHEBI:29105"/>
        <note>catalytic</note>
    </ligand>
</feature>
<dbReference type="InterPro" id="IPR016193">
    <property type="entry name" value="Cytidine_deaminase-like"/>
</dbReference>
<evidence type="ECO:0000256" key="2">
    <source>
        <dbReference type="ARBA" id="ARBA00004882"/>
    </source>
</evidence>
<dbReference type="PANTHER" id="PTHR38011:SF7">
    <property type="entry name" value="2,5-DIAMINO-6-RIBOSYLAMINO-4(3H)-PYRIMIDINONE 5'-PHOSPHATE REDUCTASE"/>
    <property type="match status" value="1"/>
</dbReference>
<dbReference type="SUPFAM" id="SSF53927">
    <property type="entry name" value="Cytidine deaminase-like"/>
    <property type="match status" value="1"/>
</dbReference>
<dbReference type="InterPro" id="IPR002734">
    <property type="entry name" value="RibDG_C"/>
</dbReference>
<feature type="binding site" evidence="17">
    <location>
        <position position="215"/>
    </location>
    <ligand>
        <name>substrate</name>
    </ligand>
</feature>
<evidence type="ECO:0000256" key="6">
    <source>
        <dbReference type="ARBA" id="ARBA00022619"/>
    </source>
</evidence>
<evidence type="ECO:0000256" key="14">
    <source>
        <dbReference type="ARBA" id="ARBA00049886"/>
    </source>
</evidence>
<dbReference type="CDD" id="cd01284">
    <property type="entry name" value="Riboflavin_deaminase-reductase"/>
    <property type="match status" value="1"/>
</dbReference>
<dbReference type="Pfam" id="PF00383">
    <property type="entry name" value="dCMP_cyt_deam_1"/>
    <property type="match status" value="1"/>
</dbReference>
<keyword evidence="11 15" id="KW-0560">Oxidoreductase</keyword>
<feature type="binding site" evidence="17">
    <location>
        <position position="303"/>
    </location>
    <ligand>
        <name>substrate</name>
    </ligand>
</feature>
<proteinExistence type="inferred from homology"/>
<name>A0A1U7M1N1_9FIRM</name>
<keyword evidence="10 15" id="KW-0521">NADP</keyword>
<evidence type="ECO:0000256" key="7">
    <source>
        <dbReference type="ARBA" id="ARBA00022723"/>
    </source>
</evidence>
<dbReference type="EC" id="1.1.1.193" evidence="15"/>
<comment type="catalytic activity">
    <reaction evidence="14 15">
        <text>2,5-diamino-6-hydroxy-4-(5-phosphoribosylamino)-pyrimidine + H2O + H(+) = 5-amino-6-(5-phospho-D-ribosylamino)uracil + NH4(+)</text>
        <dbReference type="Rhea" id="RHEA:21868"/>
        <dbReference type="ChEBI" id="CHEBI:15377"/>
        <dbReference type="ChEBI" id="CHEBI:15378"/>
        <dbReference type="ChEBI" id="CHEBI:28938"/>
        <dbReference type="ChEBI" id="CHEBI:58453"/>
        <dbReference type="ChEBI" id="CHEBI:58614"/>
        <dbReference type="EC" id="3.5.4.26"/>
    </reaction>
</comment>
<evidence type="ECO:0000256" key="18">
    <source>
        <dbReference type="PIRSR" id="PIRSR006769-3"/>
    </source>
</evidence>
<keyword evidence="6 15" id="KW-0686">Riboflavin biosynthesis</keyword>
<evidence type="ECO:0000256" key="16">
    <source>
        <dbReference type="PIRSR" id="PIRSR006769-1"/>
    </source>
</evidence>
<evidence type="ECO:0000256" key="12">
    <source>
        <dbReference type="ARBA" id="ARBA00023268"/>
    </source>
</evidence>
<dbReference type="InterPro" id="IPR050765">
    <property type="entry name" value="Riboflavin_Biosynth_HTPR"/>
</dbReference>
<dbReference type="STRING" id="1465756.BIV18_08695"/>
<feature type="binding site" evidence="17">
    <location>
        <position position="192"/>
    </location>
    <ligand>
        <name>substrate</name>
    </ligand>
</feature>
<keyword evidence="8 15" id="KW-0378">Hydrolase</keyword>
<dbReference type="AlphaFoldDB" id="A0A1U7M1N1"/>
<dbReference type="InterPro" id="IPR016192">
    <property type="entry name" value="APOBEC/CMP_deaminase_Zn-bd"/>
</dbReference>
<gene>
    <name evidence="20" type="ORF">BIV18_08695</name>
</gene>
<evidence type="ECO:0000256" key="10">
    <source>
        <dbReference type="ARBA" id="ARBA00022857"/>
    </source>
</evidence>
<feature type="binding site" evidence="17">
    <location>
        <position position="208"/>
    </location>
    <ligand>
        <name>NADP(+)</name>
        <dbReference type="ChEBI" id="CHEBI:58349"/>
    </ligand>
</feature>
<evidence type="ECO:0000256" key="5">
    <source>
        <dbReference type="ARBA" id="ARBA00007417"/>
    </source>
</evidence>
<feature type="binding site" evidence="17">
    <location>
        <position position="162"/>
    </location>
    <ligand>
        <name>NADP(+)</name>
        <dbReference type="ChEBI" id="CHEBI:58349"/>
    </ligand>
</feature>
<sequence>MYIENFNDSFYMQRAIELAKLGIGHTKTNPLVGCVIVKDERIIGEGAHLKFGENHAEVNAIEDAKNRGEDIKGATLYVNLEPCSHFGKTPPCAKRIVKEGIQRVVIGTPDPFEKVSGKGIKFLEDSGISITEGVCLEECMSLNERFFTYIKKKRPFVVFKSGMSLDGKIATEKGESKWITSEFSRSYSHELRGKLDAIMVGIETVLVDDPTLNVRHGKYRVNPIRIITDSKLRIPLDAKVLSSDLDSIAIIATTKNFNREKFEKLKKMKNVEVLICREKNNKVDLTDLMERLKKFNISSILLEGGRTLAAEMLKNNLVDKFYIFMAPILLGSKGIPAIGDLEIKNLKGAIKIRDMKCEKLFDDILITGRCD</sequence>
<dbReference type="GO" id="GO:0009231">
    <property type="term" value="P:riboflavin biosynthetic process"/>
    <property type="evidence" value="ECO:0007669"/>
    <property type="project" value="UniProtKB-UniPathway"/>
</dbReference>
<comment type="pathway">
    <text evidence="2 15">Cofactor biosynthesis; riboflavin biosynthesis; 5-amino-6-(D-ribitylamino)uracil from GTP: step 2/4.</text>
</comment>
<evidence type="ECO:0000256" key="9">
    <source>
        <dbReference type="ARBA" id="ARBA00022833"/>
    </source>
</evidence>
<reference evidence="20 21" key="1">
    <citation type="journal article" date="2016" name="Appl. Environ. Microbiol.">
        <title>Function and Phylogeny of Bacterial Butyryl Coenzyme A:Acetate Transferases and Their Diversity in the Proximal Colon of Swine.</title>
        <authorList>
            <person name="Trachsel J."/>
            <person name="Bayles D.O."/>
            <person name="Looft T."/>
            <person name="Levine U.Y."/>
            <person name="Allen H.K."/>
        </authorList>
    </citation>
    <scope>NUCLEOTIDE SEQUENCE [LARGE SCALE GENOMIC DNA]</scope>
    <source>
        <strain evidence="20 21">35-6-1</strain>
    </source>
</reference>
<evidence type="ECO:0000256" key="8">
    <source>
        <dbReference type="ARBA" id="ARBA00022801"/>
    </source>
</evidence>
<feature type="binding site" evidence="17">
    <location>
        <position position="212"/>
    </location>
    <ligand>
        <name>substrate</name>
    </ligand>
</feature>
<comment type="similarity">
    <text evidence="5 15">In the C-terminal section; belongs to the HTP reductase family.</text>
</comment>
<comment type="similarity">
    <text evidence="4 15">In the N-terminal section; belongs to the cytidine and deoxycytidylate deaminase family.</text>
</comment>
<evidence type="ECO:0000256" key="4">
    <source>
        <dbReference type="ARBA" id="ARBA00005259"/>
    </source>
</evidence>
<feature type="domain" description="CMP/dCMP-type deaminase" evidence="19">
    <location>
        <begin position="6"/>
        <end position="130"/>
    </location>
</feature>
<feature type="binding site" evidence="17">
    <location>
        <position position="204"/>
    </location>
    <ligand>
        <name>NADP(+)</name>
        <dbReference type="ChEBI" id="CHEBI:58349"/>
    </ligand>
</feature>
<dbReference type="FunFam" id="3.40.140.10:FF:000025">
    <property type="entry name" value="Riboflavin biosynthesis protein RibD"/>
    <property type="match status" value="1"/>
</dbReference>
<dbReference type="InterPro" id="IPR002125">
    <property type="entry name" value="CMP_dCMP_dom"/>
</dbReference>
<keyword evidence="7 15" id="KW-0479">Metal-binding</keyword>
<dbReference type="Pfam" id="PF01872">
    <property type="entry name" value="RibD_C"/>
    <property type="match status" value="1"/>
</dbReference>